<dbReference type="EMBL" id="CDHK01000001">
    <property type="protein sequence ID" value="CEJ54106.1"/>
    <property type="molecule type" value="Genomic_DNA"/>
</dbReference>
<feature type="region of interest" description="Disordered" evidence="6">
    <location>
        <begin position="583"/>
        <end position="629"/>
    </location>
</feature>
<dbReference type="OrthoDB" id="8068875at2759"/>
<dbReference type="SUPFAM" id="SSF56204">
    <property type="entry name" value="Hect, E3 ligase catalytic domain"/>
    <property type="match status" value="1"/>
</dbReference>
<dbReference type="PROSITE" id="PS50237">
    <property type="entry name" value="HECT"/>
    <property type="match status" value="1"/>
</dbReference>
<dbReference type="InterPro" id="IPR000569">
    <property type="entry name" value="HECT_dom"/>
</dbReference>
<dbReference type="Gene3D" id="3.90.1750.10">
    <property type="entry name" value="Hect, E3 ligase catalytic domains"/>
    <property type="match status" value="1"/>
</dbReference>
<keyword evidence="3" id="KW-0808">Transferase</keyword>
<dbReference type="InterPro" id="IPR035983">
    <property type="entry name" value="Hect_E3_ubiquitin_ligase"/>
</dbReference>
<feature type="domain" description="HECT" evidence="7">
    <location>
        <begin position="891"/>
        <end position="1238"/>
    </location>
</feature>
<evidence type="ECO:0000259" key="7">
    <source>
        <dbReference type="PROSITE" id="PS50237"/>
    </source>
</evidence>
<protein>
    <recommendedName>
        <fullName evidence="2">HECT-type E3 ubiquitin transferase</fullName>
        <ecNumber evidence="2">2.3.2.26</ecNumber>
    </recommendedName>
</protein>
<sequence>MPSRPGRDPPLPPLPPILSPGVTAPPSNLPRATPSAPAPEISRRRLPEHQNALTMVPMNGPAPTSPRRGHHRSISHPFPFPGLGKRRDKAKANMWESDSDSDEVTFPTDTVNKSPRKDSKAGGDLAETKCQTCNSTVRWPRDLKTFRCSACLMVTDLDPEPPTDSKTSANPDTEDRSRGGRVKKHPVDDRPLPPLPPSARPPEQKQGMPQLNCPNLSTNIGLQNAAPGMLFSAKSMSDMIDKCLSNYFDNLLDGSSPSSGPAYDRNGRARPLKPEEASSSISRGPGGHLSAPRDPRSRSTSGSGERLGVPTNPSTFLTPHVAQWEGKDTPVRTRANSDLQSNQNIDRRPRDRPAPHSDLENKHRETHHAVFERLENYLISSLKGIDVLNTSFSTHQPSIRSASSGNPPTMKIDSNAIMEPNLNAAVFEPDAKTLLLGDLAENSSWWMTEWAQAEGHIPSSAREKGHSDSRLVSSRSPRINWAEVGRWYQLLLTAGSSWAERWVAKRPEHILSETDAARYKKWEAVDLIQLEREIIDSRIHLQRTFMKAVENLLKRPRRVLKKADDTRWLFVLLANPLLSSPGAYSASRSAQAPHRDGRRPSHPSDSPRTTTREGKSSHKDPHRHGGANHHHGLVKRILGLMSNASNECHHYFISWFSRFSPTQLERIVELIGGFVTYRLIRQHGRKRNDIAKDGDDLIPSFASAAGNTPAELHAAINNRRSPNKKPEKKKEAPIVYVEDWQIKAGSRILSLLFTANTDGSRKSDLQLRDPRTQRHPNSAAQSGRRDNYMVPISAFYNTLLDYSDLIADFEVWESKSSKFSFCQYPFFLSIWAKIHIMEHDARRQMEVKAREAFFSSILNHRAVSQYLVLKVRRECLVEDSMRAVSESVGASSEEIKKGLRIEFVGEEGIDAGGLRKEWFLLLVREVFDPHHGLFIYDDDSQYCYFNPYCFESSEQFYLVGVLFGLAIYNSTILDVDLPPFAFRKLLAAAPQNTGLHPSNPHRSKFKCTLDDLAEFRPALAKGLRGLLEFEGDVAETFCYDFVAQIDRYGEVVSVPLCTGGEKRPVTNSNRREFVDLYVRYLLDTAVARQFEPFKRGFFTVCGGNALSLFRSEEIELLVRGSDEALDVTSLRAVATYDNWSTPRPEAIAVVQWFWDFFETAPPQAQRKILSFVTGSDRIPAMGATSLSIRLACLGDDCSRYPIARTCFNTLGLYRYGSREKLEKLLWDAVVNSEGFGLK</sequence>
<feature type="compositionally biased region" description="Basic and acidic residues" evidence="6">
    <location>
        <begin position="610"/>
        <end position="619"/>
    </location>
</feature>
<gene>
    <name evidence="8" type="ORF">PMG11_00428</name>
</gene>
<dbReference type="GO" id="GO:0000209">
    <property type="term" value="P:protein polyubiquitination"/>
    <property type="evidence" value="ECO:0007669"/>
    <property type="project" value="InterPro"/>
</dbReference>
<feature type="compositionally biased region" description="Basic residues" evidence="6">
    <location>
        <begin position="620"/>
        <end position="629"/>
    </location>
</feature>
<dbReference type="SMART" id="SM00119">
    <property type="entry name" value="HECTc"/>
    <property type="match status" value="1"/>
</dbReference>
<dbReference type="Proteomes" id="UP000042958">
    <property type="component" value="Unassembled WGS sequence"/>
</dbReference>
<feature type="compositionally biased region" description="Polar residues" evidence="6">
    <location>
        <begin position="207"/>
        <end position="216"/>
    </location>
</feature>
<keyword evidence="9" id="KW-1185">Reference proteome</keyword>
<dbReference type="PANTHER" id="PTHR45700:SF9">
    <property type="entry name" value="HECT-TYPE E3 UBIQUITIN TRANSFERASE"/>
    <property type="match status" value="1"/>
</dbReference>
<dbReference type="PANTHER" id="PTHR45700">
    <property type="entry name" value="UBIQUITIN-PROTEIN LIGASE E3C"/>
    <property type="match status" value="1"/>
</dbReference>
<reference evidence="9" key="1">
    <citation type="journal article" date="2015" name="Genome Announc.">
        <title>Draft genome sequence of the fungus Penicillium brasilianum MG11.</title>
        <authorList>
            <person name="Horn F."/>
            <person name="Linde J."/>
            <person name="Mattern D.J."/>
            <person name="Walther G."/>
            <person name="Guthke R."/>
            <person name="Brakhage A.A."/>
            <person name="Valiante V."/>
        </authorList>
    </citation>
    <scope>NUCLEOTIDE SEQUENCE [LARGE SCALE GENOMIC DNA]</scope>
    <source>
        <strain evidence="9">MG11</strain>
    </source>
</reference>
<evidence type="ECO:0000256" key="2">
    <source>
        <dbReference type="ARBA" id="ARBA00012485"/>
    </source>
</evidence>
<evidence type="ECO:0000256" key="6">
    <source>
        <dbReference type="SAM" id="MobiDB-lite"/>
    </source>
</evidence>
<dbReference type="Gene3D" id="3.30.2410.10">
    <property type="entry name" value="Hect, E3 ligase catalytic domain"/>
    <property type="match status" value="1"/>
</dbReference>
<dbReference type="InterPro" id="IPR044611">
    <property type="entry name" value="E3A/B/C-like"/>
</dbReference>
<evidence type="ECO:0000313" key="9">
    <source>
        <dbReference type="Proteomes" id="UP000042958"/>
    </source>
</evidence>
<evidence type="ECO:0000313" key="8">
    <source>
        <dbReference type="EMBL" id="CEJ54106.1"/>
    </source>
</evidence>
<dbReference type="Gene3D" id="3.30.2160.10">
    <property type="entry name" value="Hect, E3 ligase catalytic domain"/>
    <property type="match status" value="1"/>
</dbReference>
<dbReference type="AlphaFoldDB" id="A0A0F7TF42"/>
<feature type="region of interest" description="Disordered" evidence="6">
    <location>
        <begin position="155"/>
        <end position="216"/>
    </location>
</feature>
<feature type="compositionally biased region" description="Basic and acidic residues" evidence="6">
    <location>
        <begin position="760"/>
        <end position="772"/>
    </location>
</feature>
<proteinExistence type="predicted"/>
<feature type="active site" description="Glycyl thioester intermediate" evidence="5">
    <location>
        <position position="1206"/>
    </location>
</feature>
<evidence type="ECO:0000256" key="4">
    <source>
        <dbReference type="ARBA" id="ARBA00022786"/>
    </source>
</evidence>
<evidence type="ECO:0000256" key="1">
    <source>
        <dbReference type="ARBA" id="ARBA00000885"/>
    </source>
</evidence>
<dbReference type="CDD" id="cd00078">
    <property type="entry name" value="HECTc"/>
    <property type="match status" value="1"/>
</dbReference>
<comment type="catalytic activity">
    <reaction evidence="1">
        <text>S-ubiquitinyl-[E2 ubiquitin-conjugating enzyme]-L-cysteine + [acceptor protein]-L-lysine = [E2 ubiquitin-conjugating enzyme]-L-cysteine + N(6)-ubiquitinyl-[acceptor protein]-L-lysine.</text>
        <dbReference type="EC" id="2.3.2.26"/>
    </reaction>
</comment>
<feature type="region of interest" description="Disordered" evidence="6">
    <location>
        <begin position="760"/>
        <end position="783"/>
    </location>
</feature>
<keyword evidence="4 5" id="KW-0833">Ubl conjugation pathway</keyword>
<feature type="compositionally biased region" description="Pro residues" evidence="6">
    <location>
        <begin position="8"/>
        <end position="18"/>
    </location>
</feature>
<feature type="region of interest" description="Disordered" evidence="6">
    <location>
        <begin position="254"/>
        <end position="364"/>
    </location>
</feature>
<dbReference type="Pfam" id="PF00632">
    <property type="entry name" value="HECT"/>
    <property type="match status" value="1"/>
</dbReference>
<feature type="region of interest" description="Disordered" evidence="6">
    <location>
        <begin position="1"/>
        <end position="124"/>
    </location>
</feature>
<feature type="compositionally biased region" description="Basic and acidic residues" evidence="6">
    <location>
        <begin position="345"/>
        <end position="364"/>
    </location>
</feature>
<organism evidence="8 9">
    <name type="scientific">Penicillium brasilianum</name>
    <dbReference type="NCBI Taxonomy" id="104259"/>
    <lineage>
        <taxon>Eukaryota</taxon>
        <taxon>Fungi</taxon>
        <taxon>Dikarya</taxon>
        <taxon>Ascomycota</taxon>
        <taxon>Pezizomycotina</taxon>
        <taxon>Eurotiomycetes</taxon>
        <taxon>Eurotiomycetidae</taxon>
        <taxon>Eurotiales</taxon>
        <taxon>Aspergillaceae</taxon>
        <taxon>Penicillium</taxon>
    </lineage>
</organism>
<evidence type="ECO:0000256" key="5">
    <source>
        <dbReference type="PROSITE-ProRule" id="PRU00104"/>
    </source>
</evidence>
<feature type="compositionally biased region" description="Polar residues" evidence="6">
    <location>
        <begin position="334"/>
        <end position="344"/>
    </location>
</feature>
<evidence type="ECO:0000256" key="3">
    <source>
        <dbReference type="ARBA" id="ARBA00022679"/>
    </source>
</evidence>
<name>A0A0F7TF42_PENBI</name>
<dbReference type="GO" id="GO:0061630">
    <property type="term" value="F:ubiquitin protein ligase activity"/>
    <property type="evidence" value="ECO:0007669"/>
    <property type="project" value="UniProtKB-EC"/>
</dbReference>
<dbReference type="EC" id="2.3.2.26" evidence="2"/>
<accession>A0A0F7TF42</accession>
<dbReference type="STRING" id="104259.A0A0F7TF42"/>